<sequence length="241" mass="26143">MSRRHAIFEVTPSGVTIEDLASRNGVIVNGHRIDAKVNLSVGDRILIGSQELTLLAARDPQAGMPLGKMTLPKLRLNTPSVGLQPSSSVDPDPEPSMVRRADQFKLLSGVAEKALAMGKAGEAERLLASALADVIEATRAGRPLPSTLVDQAAKFSAKLATATGKGGWADYVIELYAAQKRPAPANVIDELYNAMRKVTAVDIHRLRNYVAMLRQNLPRYGPAERFLFQRLEGLERLAALR</sequence>
<dbReference type="SUPFAM" id="SSF49879">
    <property type="entry name" value="SMAD/FHA domain"/>
    <property type="match status" value="1"/>
</dbReference>
<evidence type="ECO:0000313" key="3">
    <source>
        <dbReference type="Proteomes" id="UP000064967"/>
    </source>
</evidence>
<dbReference type="InterPro" id="IPR008984">
    <property type="entry name" value="SMAD_FHA_dom_sf"/>
</dbReference>
<evidence type="ECO:0000259" key="1">
    <source>
        <dbReference type="PROSITE" id="PS50006"/>
    </source>
</evidence>
<dbReference type="AlphaFoldDB" id="A0A0K1Q6M8"/>
<name>A0A0K1Q6M8_9BACT</name>
<proteinExistence type="predicted"/>
<dbReference type="InterPro" id="IPR000253">
    <property type="entry name" value="FHA_dom"/>
</dbReference>
<accession>A0A0K1Q6M8</accession>
<dbReference type="STRING" id="1391654.AKJ09_08154"/>
<reference evidence="2 3" key="1">
    <citation type="submission" date="2015-08" db="EMBL/GenBank/DDBJ databases">
        <authorList>
            <person name="Babu N.S."/>
            <person name="Beckwith C.J."/>
            <person name="Beseler K.G."/>
            <person name="Brison A."/>
            <person name="Carone J.V."/>
            <person name="Caskin T.P."/>
            <person name="Diamond M."/>
            <person name="Durham M.E."/>
            <person name="Foxe J.M."/>
            <person name="Go M."/>
            <person name="Henderson B.A."/>
            <person name="Jones I.B."/>
            <person name="McGettigan J.A."/>
            <person name="Micheletti S.J."/>
            <person name="Nasrallah M.E."/>
            <person name="Ortiz D."/>
            <person name="Piller C.R."/>
            <person name="Privatt S.R."/>
            <person name="Schneider S.L."/>
            <person name="Sharp S."/>
            <person name="Smith T.C."/>
            <person name="Stanton J.D."/>
            <person name="Ullery H.E."/>
            <person name="Wilson R.J."/>
            <person name="Serrano M.G."/>
            <person name="Buck G."/>
            <person name="Lee V."/>
            <person name="Wang Y."/>
            <person name="Carvalho R."/>
            <person name="Voegtly L."/>
            <person name="Shi R."/>
            <person name="Duckworth R."/>
            <person name="Johnson A."/>
            <person name="Loviza R."/>
            <person name="Walstead R."/>
            <person name="Shah Z."/>
            <person name="Kiflezghi M."/>
            <person name="Wade K."/>
            <person name="Ball S.L."/>
            <person name="Bradley K.W."/>
            <person name="Asai D.J."/>
            <person name="Bowman C.A."/>
            <person name="Russell D.A."/>
            <person name="Pope W.H."/>
            <person name="Jacobs-Sera D."/>
            <person name="Hendrix R.W."/>
            <person name="Hatfull G.F."/>
        </authorList>
    </citation>
    <scope>NUCLEOTIDE SEQUENCE [LARGE SCALE GENOMIC DNA]</scope>
    <source>
        <strain evidence="2 3">DSM 27648</strain>
    </source>
</reference>
<dbReference type="PROSITE" id="PS50006">
    <property type="entry name" value="FHA_DOMAIN"/>
    <property type="match status" value="1"/>
</dbReference>
<dbReference type="Pfam" id="PF00498">
    <property type="entry name" value="FHA"/>
    <property type="match status" value="1"/>
</dbReference>
<protein>
    <recommendedName>
        <fullName evidence="1">FHA domain-containing protein</fullName>
    </recommendedName>
</protein>
<dbReference type="EMBL" id="CP012333">
    <property type="protein sequence ID" value="AKV01491.1"/>
    <property type="molecule type" value="Genomic_DNA"/>
</dbReference>
<keyword evidence="3" id="KW-1185">Reference proteome</keyword>
<gene>
    <name evidence="2" type="ORF">AKJ09_08154</name>
</gene>
<evidence type="ECO:0000313" key="2">
    <source>
        <dbReference type="EMBL" id="AKV01491.1"/>
    </source>
</evidence>
<dbReference type="Proteomes" id="UP000064967">
    <property type="component" value="Chromosome"/>
</dbReference>
<dbReference type="CDD" id="cd00060">
    <property type="entry name" value="FHA"/>
    <property type="match status" value="1"/>
</dbReference>
<dbReference type="Gene3D" id="2.60.200.20">
    <property type="match status" value="1"/>
</dbReference>
<feature type="domain" description="FHA" evidence="1">
    <location>
        <begin position="1"/>
        <end position="33"/>
    </location>
</feature>
<organism evidence="2 3">
    <name type="scientific">Labilithrix luteola</name>
    <dbReference type="NCBI Taxonomy" id="1391654"/>
    <lineage>
        <taxon>Bacteria</taxon>
        <taxon>Pseudomonadati</taxon>
        <taxon>Myxococcota</taxon>
        <taxon>Polyangia</taxon>
        <taxon>Polyangiales</taxon>
        <taxon>Labilitrichaceae</taxon>
        <taxon>Labilithrix</taxon>
    </lineage>
</organism>
<dbReference type="KEGG" id="llu:AKJ09_08154"/>